<feature type="compositionally biased region" description="Polar residues" evidence="1">
    <location>
        <begin position="222"/>
        <end position="231"/>
    </location>
</feature>
<sequence>MDILFSAYGSGSLPQSAMEEVERRTEELLRSGTFSHLEKKSKLDLQATYPPSVPYSATSSGSLPSLILPSGSSSSKEHSNPMRSPATRSVTLQSLSLSIPQSPESHSPLPGTGDEDSGSETPTNPRSPHKQVKFLAPGIDDEGMSDQSSICQSPSWENYGQRKKEKKLEAERRKKEKLQAEKEAKASKKRNASRLSKLPPPTAAAGTGFRTSAIFSPERSMSDPSLITQHSLLHPQPIARPEAGSKAASTDNLQQSRRYLPAGNEVLKGDHRPRPYIASQGAISNNHSDPRLDLPKSLSEGPAPDVPTIPSLYSPNNDGRLSRDACPPSASRTPMLRHMSPSGHTRSNSLPQKTTSHLRGRDGHRSSDRRPDNYVQHQRAQNNELTLAGLVDEGSFANANTHSSSRSSSCNPRHSRRSSFTQDAKAAAMKLIGRRGTSATRIETVVGDRSSSIQGDYFSTPNHPHALISSPVEVQGSTISKPPSTSHSTGSSGGFSVADSASASHTKRSRSLKDAAKAAFNISKRPQLQTSATAPSAAPPYFSFRDRKQSKGSGATGTGGTRVLDDSSKIHSTNPVNQPAAPSSVSSHGTTSQTGSQVSEGSSNCSTFEDGSSLVSPTITPDTSRPQSSGAGSAVEDTSANKTPSSPQTENVQSPRSSKSTTPRPEKTDECELQPVGGGDSWSRTAMPLDDIDAQSFITSRSNFDDSDETSPISPAYTDLPAAPEEPTISIPPRSQKRTLSISNAGGPSYSTERTAERSPTQYVAKEDIATKPLRPERANRKQKRDLRTREFDNSQRFEAHEIEPYSEALSSNSSTHLASPPLPPKSGTRGNKPVMAEEYEIPSSPYSEDFPGHDTFFTHGTRLAQVNAARPPSQPRTHPAPLMSPAFPLMPRASTPSALTSPGAHHAGSMARPGPISILKPPKHSDASLSAPTSPGQAPVLSSLPRHMQPKPGPSSRTSSSVAESRAAPIAKMFVECCSCKFYHDMPSKIYECMAKPDAVVEDRNLGISGAITTAVKCPWCQHSMSTGCCAGYAAVVYLKEKLH</sequence>
<feature type="region of interest" description="Disordered" evidence="1">
    <location>
        <begin position="869"/>
        <end position="964"/>
    </location>
</feature>
<feature type="compositionally biased region" description="Basic and acidic residues" evidence="1">
    <location>
        <begin position="359"/>
        <end position="372"/>
    </location>
</feature>
<feature type="compositionally biased region" description="Polar residues" evidence="1">
    <location>
        <begin position="604"/>
        <end position="653"/>
    </location>
</feature>
<feature type="compositionally biased region" description="Basic and acidic residues" evidence="1">
    <location>
        <begin position="20"/>
        <end position="29"/>
    </location>
</feature>
<dbReference type="AlphaFoldDB" id="A0AAN7B004"/>
<feature type="compositionally biased region" description="Basic and acidic residues" evidence="1">
    <location>
        <begin position="160"/>
        <end position="186"/>
    </location>
</feature>
<feature type="region of interest" description="Disordered" evidence="1">
    <location>
        <begin position="442"/>
        <end position="833"/>
    </location>
</feature>
<protein>
    <submittedName>
        <fullName evidence="2">Uncharacterized protein</fullName>
    </submittedName>
</protein>
<reference evidence="2" key="1">
    <citation type="journal article" date="2023" name="Mol. Phylogenet. Evol.">
        <title>Genome-scale phylogeny and comparative genomics of the fungal order Sordariales.</title>
        <authorList>
            <person name="Hensen N."/>
            <person name="Bonometti L."/>
            <person name="Westerberg I."/>
            <person name="Brannstrom I.O."/>
            <person name="Guillou S."/>
            <person name="Cros-Aarteil S."/>
            <person name="Calhoun S."/>
            <person name="Haridas S."/>
            <person name="Kuo A."/>
            <person name="Mondo S."/>
            <person name="Pangilinan J."/>
            <person name="Riley R."/>
            <person name="LaButti K."/>
            <person name="Andreopoulos B."/>
            <person name="Lipzen A."/>
            <person name="Chen C."/>
            <person name="Yan M."/>
            <person name="Daum C."/>
            <person name="Ng V."/>
            <person name="Clum A."/>
            <person name="Steindorff A."/>
            <person name="Ohm R.A."/>
            <person name="Martin F."/>
            <person name="Silar P."/>
            <person name="Natvig D.O."/>
            <person name="Lalanne C."/>
            <person name="Gautier V."/>
            <person name="Ament-Velasquez S.L."/>
            <person name="Kruys A."/>
            <person name="Hutchinson M.I."/>
            <person name="Powell A.J."/>
            <person name="Barry K."/>
            <person name="Miller A.N."/>
            <person name="Grigoriev I.V."/>
            <person name="Debuchy R."/>
            <person name="Gladieux P."/>
            <person name="Hiltunen Thoren M."/>
            <person name="Johannesson H."/>
        </authorList>
    </citation>
    <scope>NUCLEOTIDE SEQUENCE</scope>
    <source>
        <strain evidence="2">CBS 315.58</strain>
    </source>
</reference>
<feature type="compositionally biased region" description="Polar residues" evidence="1">
    <location>
        <begin position="570"/>
        <end position="581"/>
    </location>
</feature>
<proteinExistence type="predicted"/>
<feature type="compositionally biased region" description="Low complexity" evidence="1">
    <location>
        <begin position="530"/>
        <end position="540"/>
    </location>
</feature>
<reference evidence="2" key="2">
    <citation type="submission" date="2023-05" db="EMBL/GenBank/DDBJ databases">
        <authorList>
            <consortium name="Lawrence Berkeley National Laboratory"/>
            <person name="Steindorff A."/>
            <person name="Hensen N."/>
            <person name="Bonometti L."/>
            <person name="Westerberg I."/>
            <person name="Brannstrom I.O."/>
            <person name="Guillou S."/>
            <person name="Cros-Aarteil S."/>
            <person name="Calhoun S."/>
            <person name="Haridas S."/>
            <person name="Kuo A."/>
            <person name="Mondo S."/>
            <person name="Pangilinan J."/>
            <person name="Riley R."/>
            <person name="Labutti K."/>
            <person name="Andreopoulos B."/>
            <person name="Lipzen A."/>
            <person name="Chen C."/>
            <person name="Yanf M."/>
            <person name="Daum C."/>
            <person name="Ng V."/>
            <person name="Clum A."/>
            <person name="Ohm R."/>
            <person name="Martin F."/>
            <person name="Silar P."/>
            <person name="Natvig D."/>
            <person name="Lalanne C."/>
            <person name="Gautier V."/>
            <person name="Ament-Velasquez S.L."/>
            <person name="Kruys A."/>
            <person name="Hutchinson M.I."/>
            <person name="Powell A.J."/>
            <person name="Barry K."/>
            <person name="Miller A.N."/>
            <person name="Grigoriev I.V."/>
            <person name="Debuchy R."/>
            <person name="Gladieux P."/>
            <person name="Thoren M.H."/>
            <person name="Johannesson H."/>
        </authorList>
    </citation>
    <scope>NUCLEOTIDE SEQUENCE</scope>
    <source>
        <strain evidence="2">CBS 315.58</strain>
    </source>
</reference>
<dbReference type="EMBL" id="MU863877">
    <property type="protein sequence ID" value="KAK4205239.1"/>
    <property type="molecule type" value="Genomic_DNA"/>
</dbReference>
<feature type="compositionally biased region" description="Polar residues" evidence="1">
    <location>
        <begin position="738"/>
        <end position="762"/>
    </location>
</feature>
<evidence type="ECO:0000313" key="2">
    <source>
        <dbReference type="EMBL" id="KAK4205239.1"/>
    </source>
</evidence>
<feature type="compositionally biased region" description="Low complexity" evidence="1">
    <location>
        <begin position="583"/>
        <end position="603"/>
    </location>
</feature>
<feature type="region of interest" description="Disordered" evidence="1">
    <location>
        <begin position="1"/>
        <end position="425"/>
    </location>
</feature>
<feature type="compositionally biased region" description="Low complexity" evidence="1">
    <location>
        <begin position="480"/>
        <end position="496"/>
    </location>
</feature>
<feature type="compositionally biased region" description="Basic and acidic residues" evidence="1">
    <location>
        <begin position="765"/>
        <end position="804"/>
    </location>
</feature>
<feature type="compositionally biased region" description="Polar residues" evidence="1">
    <location>
        <begin position="809"/>
        <end position="818"/>
    </location>
</feature>
<feature type="compositionally biased region" description="Polar residues" evidence="1">
    <location>
        <begin position="145"/>
        <end position="158"/>
    </location>
</feature>
<feature type="compositionally biased region" description="Polar residues" evidence="1">
    <location>
        <begin position="928"/>
        <end position="937"/>
    </location>
</feature>
<accession>A0AAN7B004</accession>
<comment type="caution">
    <text evidence="2">The sequence shown here is derived from an EMBL/GenBank/DDBJ whole genome shotgun (WGS) entry which is preliminary data.</text>
</comment>
<keyword evidence="3" id="KW-1185">Reference proteome</keyword>
<dbReference type="Proteomes" id="UP001303160">
    <property type="component" value="Unassembled WGS sequence"/>
</dbReference>
<feature type="compositionally biased region" description="Polar residues" evidence="1">
    <location>
        <begin position="247"/>
        <end position="257"/>
    </location>
</feature>
<feature type="compositionally biased region" description="Low complexity" evidence="1">
    <location>
        <begin position="92"/>
        <end position="105"/>
    </location>
</feature>
<feature type="compositionally biased region" description="Polar residues" evidence="1">
    <location>
        <begin position="342"/>
        <end position="357"/>
    </location>
</feature>
<feature type="compositionally biased region" description="Low complexity" evidence="1">
    <location>
        <begin position="59"/>
        <end position="74"/>
    </location>
</feature>
<gene>
    <name evidence="2" type="ORF">QBC40DRAFT_190198</name>
</gene>
<name>A0AAN7B004_9PEZI</name>
<feature type="compositionally biased region" description="Low complexity" evidence="1">
    <location>
        <begin position="654"/>
        <end position="663"/>
    </location>
</feature>
<feature type="compositionally biased region" description="Low complexity" evidence="1">
    <location>
        <begin position="403"/>
        <end position="412"/>
    </location>
</feature>
<feature type="compositionally biased region" description="Polar residues" evidence="1">
    <location>
        <begin position="449"/>
        <end position="462"/>
    </location>
</feature>
<organism evidence="2 3">
    <name type="scientific">Triangularia verruculosa</name>
    <dbReference type="NCBI Taxonomy" id="2587418"/>
    <lineage>
        <taxon>Eukaryota</taxon>
        <taxon>Fungi</taxon>
        <taxon>Dikarya</taxon>
        <taxon>Ascomycota</taxon>
        <taxon>Pezizomycotina</taxon>
        <taxon>Sordariomycetes</taxon>
        <taxon>Sordariomycetidae</taxon>
        <taxon>Sordariales</taxon>
        <taxon>Podosporaceae</taxon>
        <taxon>Triangularia</taxon>
    </lineage>
</organism>
<evidence type="ECO:0000313" key="3">
    <source>
        <dbReference type="Proteomes" id="UP001303160"/>
    </source>
</evidence>
<evidence type="ECO:0000256" key="1">
    <source>
        <dbReference type="SAM" id="MobiDB-lite"/>
    </source>
</evidence>
<feature type="compositionally biased region" description="Polar residues" evidence="1">
    <location>
        <begin position="375"/>
        <end position="385"/>
    </location>
</feature>